<reference evidence="2 3" key="1">
    <citation type="journal article" date="2010" name="J. Bacteriol.">
        <title>Complete genome sequence of the representative gamma-hexachlorocyclohexane-degrading bacterium Sphingobium japonicum UT26.</title>
        <authorList>
            <person name="Nagata Y."/>
            <person name="Ohtsubo Y."/>
            <person name="Endo R."/>
            <person name="Ichikawa N."/>
            <person name="Ankai A."/>
            <person name="Oguchi A."/>
            <person name="Fukui S."/>
            <person name="Fujita N."/>
            <person name="Tsuda M."/>
        </authorList>
    </citation>
    <scope>NUCLEOTIDE SEQUENCE [LARGE SCALE GENOMIC DNA]</scope>
    <source>
        <strain evidence="3">DSM 16413 / CCM 7287 / MTCC 6362 / UT26 / NBRC 101211 / UT26S</strain>
    </source>
</reference>
<name>D4Z5C9_SPHIU</name>
<gene>
    <name evidence="2" type="ordered locus">SJA_C1-29770</name>
</gene>
<dbReference type="EMBL" id="AP010803">
    <property type="protein sequence ID" value="BAI97811.1"/>
    <property type="molecule type" value="Genomic_DNA"/>
</dbReference>
<dbReference type="KEGG" id="sjp:SJA_C1-29770"/>
<evidence type="ECO:0000256" key="1">
    <source>
        <dbReference type="SAM" id="MobiDB-lite"/>
    </source>
</evidence>
<evidence type="ECO:0000313" key="3">
    <source>
        <dbReference type="Proteomes" id="UP000007753"/>
    </source>
</evidence>
<keyword evidence="3" id="KW-1185">Reference proteome</keyword>
<dbReference type="HOGENOM" id="CLU_2556528_0_0_5"/>
<protein>
    <submittedName>
        <fullName evidence="2">Uncharacterized protein</fullName>
    </submittedName>
</protein>
<sequence length="82" mass="8715">MAEFSAQFLDLLFNRHSSLHHLAKDEDVARGGTGRVKDREAAAPAAMGVTIFRGESAASPTKNGGAPSSLRRPVPPRHHGKA</sequence>
<dbReference type="Proteomes" id="UP000007753">
    <property type="component" value="Chromosome 1"/>
</dbReference>
<proteinExistence type="predicted"/>
<organism evidence="2 3">
    <name type="scientific">Sphingobium indicum (strain DSM 16413 / CCM 7287 / MTCC 6362 / UT26 / NBRC 101211 / UT26S)</name>
    <name type="common">Sphingobium japonicum</name>
    <dbReference type="NCBI Taxonomy" id="452662"/>
    <lineage>
        <taxon>Bacteria</taxon>
        <taxon>Pseudomonadati</taxon>
        <taxon>Pseudomonadota</taxon>
        <taxon>Alphaproteobacteria</taxon>
        <taxon>Sphingomonadales</taxon>
        <taxon>Sphingomonadaceae</taxon>
        <taxon>Sphingobium</taxon>
    </lineage>
</organism>
<feature type="region of interest" description="Disordered" evidence="1">
    <location>
        <begin position="52"/>
        <end position="82"/>
    </location>
</feature>
<dbReference type="AlphaFoldDB" id="D4Z5C9"/>
<accession>D4Z5C9</accession>
<evidence type="ECO:0000313" key="2">
    <source>
        <dbReference type="EMBL" id="BAI97811.1"/>
    </source>
</evidence>